<feature type="region of interest" description="Disordered" evidence="9">
    <location>
        <begin position="31"/>
        <end position="56"/>
    </location>
</feature>
<keyword evidence="5" id="KW-0479">Metal-binding</keyword>
<proteinExistence type="predicted"/>
<gene>
    <name evidence="12" type="ORF">GSMUA_133180.1</name>
</gene>
<feature type="transmembrane region" description="Helical" evidence="10">
    <location>
        <begin position="470"/>
        <end position="489"/>
    </location>
</feature>
<evidence type="ECO:0000313" key="12">
    <source>
        <dbReference type="EMBL" id="CAG1843523.1"/>
    </source>
</evidence>
<dbReference type="PANTHER" id="PTHR21266:SF29">
    <property type="entry name" value="PROTEIN TIC 55, CHLOROPLASTIC"/>
    <property type="match status" value="1"/>
</dbReference>
<accession>A0A804IUE0</accession>
<evidence type="ECO:0000256" key="9">
    <source>
        <dbReference type="SAM" id="MobiDB-lite"/>
    </source>
</evidence>
<reference evidence="12" key="1">
    <citation type="submission" date="2021-03" db="EMBL/GenBank/DDBJ databases">
        <authorList>
            <consortium name="Genoscope - CEA"/>
            <person name="William W."/>
        </authorList>
    </citation>
    <scope>NUCLEOTIDE SEQUENCE</scope>
    <source>
        <strain evidence="12">Doubled-haploid Pahang</strain>
    </source>
</reference>
<evidence type="ECO:0000313" key="14">
    <source>
        <dbReference type="Proteomes" id="UP000012960"/>
    </source>
</evidence>
<evidence type="ECO:0000256" key="3">
    <source>
        <dbReference type="ARBA" id="ARBA00022640"/>
    </source>
</evidence>
<evidence type="ECO:0000256" key="7">
    <source>
        <dbReference type="ARBA" id="ARBA00023004"/>
    </source>
</evidence>
<evidence type="ECO:0000256" key="1">
    <source>
        <dbReference type="ARBA" id="ARBA00004229"/>
    </source>
</evidence>
<evidence type="ECO:0000256" key="4">
    <source>
        <dbReference type="ARBA" id="ARBA00022714"/>
    </source>
</evidence>
<keyword evidence="3" id="KW-0934">Plastid</keyword>
<dbReference type="Pfam" id="PF00355">
    <property type="entry name" value="Rieske"/>
    <property type="match status" value="1"/>
</dbReference>
<dbReference type="InterPro" id="IPR050584">
    <property type="entry name" value="Cholesterol_7-desaturase"/>
</dbReference>
<dbReference type="EMBL" id="HG996469">
    <property type="protein sequence ID" value="CAG1843523.1"/>
    <property type="molecule type" value="Genomic_DNA"/>
</dbReference>
<dbReference type="Gene3D" id="2.102.10.10">
    <property type="entry name" value="Rieske [2Fe-2S] iron-sulphur domain"/>
    <property type="match status" value="1"/>
</dbReference>
<dbReference type="Pfam" id="PF08417">
    <property type="entry name" value="PaO"/>
    <property type="match status" value="1"/>
</dbReference>
<dbReference type="Proteomes" id="UP000012960">
    <property type="component" value="Unplaced"/>
</dbReference>
<keyword evidence="10" id="KW-0472">Membrane</keyword>
<evidence type="ECO:0000313" key="13">
    <source>
        <dbReference type="EnsemblPlants" id="Ma04_p27140.1"/>
    </source>
</evidence>
<dbReference type="PROSITE" id="PS51296">
    <property type="entry name" value="RIESKE"/>
    <property type="match status" value="1"/>
</dbReference>
<keyword evidence="8" id="KW-0411">Iron-sulfur</keyword>
<name>A0A804IUE0_MUSAM</name>
<evidence type="ECO:0000256" key="8">
    <source>
        <dbReference type="ARBA" id="ARBA00023014"/>
    </source>
</evidence>
<organism evidence="13 14">
    <name type="scientific">Musa acuminata subsp. malaccensis</name>
    <name type="common">Wild banana</name>
    <name type="synonym">Musa malaccensis</name>
    <dbReference type="NCBI Taxonomy" id="214687"/>
    <lineage>
        <taxon>Eukaryota</taxon>
        <taxon>Viridiplantae</taxon>
        <taxon>Streptophyta</taxon>
        <taxon>Embryophyta</taxon>
        <taxon>Tracheophyta</taxon>
        <taxon>Spermatophyta</taxon>
        <taxon>Magnoliopsida</taxon>
        <taxon>Liliopsida</taxon>
        <taxon>Zingiberales</taxon>
        <taxon>Musaceae</taxon>
        <taxon>Musa</taxon>
    </lineage>
</organism>
<evidence type="ECO:0000256" key="2">
    <source>
        <dbReference type="ARBA" id="ARBA00022528"/>
    </source>
</evidence>
<comment type="subcellular location">
    <subcellularLocation>
        <location evidence="1">Plastid</location>
        <location evidence="1">Chloroplast</location>
    </subcellularLocation>
</comment>
<dbReference type="SUPFAM" id="SSF55961">
    <property type="entry name" value="Bet v1-like"/>
    <property type="match status" value="1"/>
</dbReference>
<dbReference type="KEGG" id="mus:103983177"/>
<keyword evidence="2" id="KW-0150">Chloroplast</keyword>
<dbReference type="GO" id="GO:0005737">
    <property type="term" value="C:cytoplasm"/>
    <property type="evidence" value="ECO:0000318"/>
    <property type="project" value="GO_Central"/>
</dbReference>
<dbReference type="Gramene" id="Ma04_t27140.1">
    <property type="protein sequence ID" value="Ma04_p27140.1"/>
    <property type="gene ID" value="Ma04_g27140"/>
</dbReference>
<dbReference type="InParanoid" id="A0A804IUE0"/>
<evidence type="ECO:0000256" key="10">
    <source>
        <dbReference type="SAM" id="Phobius"/>
    </source>
</evidence>
<protein>
    <submittedName>
        <fullName evidence="12">(wild Malaysian banana) hypothetical protein</fullName>
    </submittedName>
</protein>
<keyword evidence="7" id="KW-0408">Iron</keyword>
<dbReference type="GO" id="GO:0051537">
    <property type="term" value="F:2 iron, 2 sulfur cluster binding"/>
    <property type="evidence" value="ECO:0007669"/>
    <property type="project" value="UniProtKB-KW"/>
</dbReference>
<dbReference type="GO" id="GO:0010277">
    <property type="term" value="F:chlorophyllide a oxygenase activity"/>
    <property type="evidence" value="ECO:0007669"/>
    <property type="project" value="InterPro"/>
</dbReference>
<dbReference type="OMA" id="HACSSAL"/>
<feature type="transmembrane region" description="Helical" evidence="10">
    <location>
        <begin position="496"/>
        <end position="519"/>
    </location>
</feature>
<evidence type="ECO:0000256" key="6">
    <source>
        <dbReference type="ARBA" id="ARBA00022946"/>
    </source>
</evidence>
<evidence type="ECO:0000256" key="5">
    <source>
        <dbReference type="ARBA" id="ARBA00022723"/>
    </source>
</evidence>
<keyword evidence="6" id="KW-0809">Transit peptide</keyword>
<sequence>MALPSCLPSLQKPSPCVSSAFLRRPLLVASTKGKPGAATSGQRWRRGTGSVAAGPMSTEEVLLRPEEEEVKEEYDWREEWYPLYLTAEVPEDAPLAHTVFDEKIVLFRDGNGVIRCFQDRCPHRLAKLSEGQLVDGRLECLYHGWQFGDDGKCLKIPQLPDGARIPRSACVRTYETRDSQGVVWVWMSDKNPPDENKLPWFEHYARPGFQDVSTIHELPYDHSILLENFMDPAHVPISHDRTDFYSKREDAQALLFEVTKRSGRGFAGSWSKSKPPALTNLLSFEAPCILQNSNEYIDKDGTKQYVSALFLCRPTGQGKSMVIIRFGSTLRSPIVRLLPTWFFHQNICKVLEQDMGFLSSQNEILWKEKAPTGRLYINLKSCDTWVAEYRRWKDKVGHGMPYFFGHNSCSLAEDPAVVEHAPAGLTAGISSSMPAKGATGDIHAPNPINRYFRHIVHCKECRSAVKSFQVWRNAFVFMAFTSISMAILASRRQWKAFFLVSAAFCLAGAHACSSALSLIKTNFIRGHRRL</sequence>
<dbReference type="AlphaFoldDB" id="A0A804IUE0"/>
<dbReference type="InterPro" id="IPR017941">
    <property type="entry name" value="Rieske_2Fe-2S"/>
</dbReference>
<dbReference type="GO" id="GO:0045036">
    <property type="term" value="P:protein targeting to chloroplast"/>
    <property type="evidence" value="ECO:0000318"/>
    <property type="project" value="GO_Central"/>
</dbReference>
<dbReference type="GO" id="GO:0046872">
    <property type="term" value="F:metal ion binding"/>
    <property type="evidence" value="ECO:0007669"/>
    <property type="project" value="UniProtKB-KW"/>
</dbReference>
<dbReference type="SUPFAM" id="SSF50022">
    <property type="entry name" value="ISP domain"/>
    <property type="match status" value="1"/>
</dbReference>
<feature type="domain" description="Rieske" evidence="11">
    <location>
        <begin position="80"/>
        <end position="185"/>
    </location>
</feature>
<dbReference type="InterPro" id="IPR036922">
    <property type="entry name" value="Rieske_2Fe-2S_sf"/>
</dbReference>
<dbReference type="GO" id="GO:0009507">
    <property type="term" value="C:chloroplast"/>
    <property type="evidence" value="ECO:0007669"/>
    <property type="project" value="UniProtKB-SubCell"/>
</dbReference>
<keyword evidence="4" id="KW-0001">2Fe-2S</keyword>
<keyword evidence="10" id="KW-0812">Transmembrane</keyword>
<evidence type="ECO:0000259" key="11">
    <source>
        <dbReference type="PROSITE" id="PS51296"/>
    </source>
</evidence>
<dbReference type="EnsemblPlants" id="Ma04_t27140.1">
    <property type="protein sequence ID" value="Ma04_p27140.1"/>
    <property type="gene ID" value="Ma04_g27140"/>
</dbReference>
<keyword evidence="14" id="KW-1185">Reference proteome</keyword>
<dbReference type="Gene3D" id="3.90.380.10">
    <property type="entry name" value="Naphthalene 1,2-dioxygenase Alpha Subunit, Chain A, domain 1"/>
    <property type="match status" value="1"/>
</dbReference>
<keyword evidence="10" id="KW-1133">Transmembrane helix</keyword>
<dbReference type="PANTHER" id="PTHR21266">
    <property type="entry name" value="IRON-SULFUR DOMAIN CONTAINING PROTEIN"/>
    <property type="match status" value="1"/>
</dbReference>
<dbReference type="OrthoDB" id="426882at2759"/>
<reference evidence="13" key="2">
    <citation type="submission" date="2021-05" db="UniProtKB">
        <authorList>
            <consortium name="EnsemblPlants"/>
        </authorList>
    </citation>
    <scope>IDENTIFICATION</scope>
    <source>
        <strain evidence="13">subsp. malaccensis</strain>
    </source>
</reference>
<dbReference type="GO" id="GO:0016491">
    <property type="term" value="F:oxidoreductase activity"/>
    <property type="evidence" value="ECO:0000318"/>
    <property type="project" value="GO_Central"/>
</dbReference>
<dbReference type="InterPro" id="IPR013626">
    <property type="entry name" value="PaO"/>
</dbReference>